<accession>A0A1Q9W826</accession>
<accession>A0A1S1K0C6</accession>
<comment type="caution">
    <text evidence="1">The sequence shown here is derived from an EMBL/GenBank/DDBJ whole genome shotgun (WGS) entry which is preliminary data.</text>
</comment>
<sequence>MNTNPTNCQYVGRSNASDPHSVHCDSAGESADVRPIEVGDRVQYHERAGQESRAFHGTILGIHSGIATIDLGGGGRSSVAVERLSLVAIDPYAPGAVYRCRIDISTDYRTHEAFVIIDALEEYASRQRWRAEDGDNAELLKELADTADRLREQFHAQMHDGANVVDAAGIAQEPVPIGVGDVVTWTYGHSAPWNGAEQRTGTVTALDTDVNVATIADAADGRSCIVDDYPNRLRRA</sequence>
<keyword evidence="2" id="KW-1185">Reference proteome</keyword>
<proteinExistence type="predicted"/>
<protein>
    <submittedName>
        <fullName evidence="1">Uncharacterized protein</fullName>
    </submittedName>
</protein>
<dbReference type="RefSeq" id="WP_070945680.1">
    <property type="nucleotide sequence ID" value="NZ_MLCL01000073.1"/>
</dbReference>
<dbReference type="STRING" id="1908205.BKG60_18500"/>
<evidence type="ECO:0000313" key="2">
    <source>
        <dbReference type="Proteomes" id="UP000179636"/>
    </source>
</evidence>
<dbReference type="EMBL" id="MLHV01000016">
    <property type="protein sequence ID" value="OHT97105.1"/>
    <property type="molecule type" value="Genomic_DNA"/>
</dbReference>
<organism evidence="1 2">
    <name type="scientific">Mycobacterium syngnathidarum</name>
    <dbReference type="NCBI Taxonomy" id="1908205"/>
    <lineage>
        <taxon>Bacteria</taxon>
        <taxon>Bacillati</taxon>
        <taxon>Actinomycetota</taxon>
        <taxon>Actinomycetes</taxon>
        <taxon>Mycobacteriales</taxon>
        <taxon>Mycobacteriaceae</taxon>
        <taxon>Mycobacterium</taxon>
    </lineage>
</organism>
<dbReference type="Proteomes" id="UP000179636">
    <property type="component" value="Unassembled WGS sequence"/>
</dbReference>
<reference evidence="1 2" key="1">
    <citation type="submission" date="2016-10" db="EMBL/GenBank/DDBJ databases">
        <title>Evaluation of Human, Animal and Environmental Mycobacterium chelonae Isolates by Core Genome Phylogenomic Analysis, Targeted Gene Comparison, and Anti-microbial Susceptibility Patterns: A Tale of Mistaken Identities.</title>
        <authorList>
            <person name="Fogelson S.B."/>
            <person name="Camus A.C."/>
            <person name="Lorenz W."/>
            <person name="Vasireddy R."/>
            <person name="Vasireddy S."/>
            <person name="Smith T."/>
            <person name="Brown-Elliott B.A."/>
            <person name="Wallace R.J.Jr."/>
            <person name="Hasan N.A."/>
            <person name="Reischl U."/>
            <person name="Sanchez S."/>
        </authorList>
    </citation>
    <scope>NUCLEOTIDE SEQUENCE [LARGE SCALE GENOMIC DNA]</scope>
    <source>
        <strain evidence="1 2">24999</strain>
    </source>
</reference>
<evidence type="ECO:0000313" key="1">
    <source>
        <dbReference type="EMBL" id="OHT97105.1"/>
    </source>
</evidence>
<dbReference type="AlphaFoldDB" id="A0A1Q9W826"/>
<gene>
    <name evidence="1" type="ORF">BKG61_17590</name>
</gene>
<name>A0A1Q9W826_9MYCO</name>